<evidence type="ECO:0000313" key="3">
    <source>
        <dbReference type="EMBL" id="ACL75333.1"/>
    </source>
</evidence>
<dbReference type="HOGENOM" id="CLU_007383_1_7_9"/>
<evidence type="ECO:0000259" key="2">
    <source>
        <dbReference type="Pfam" id="PF01370"/>
    </source>
</evidence>
<organism evidence="3 4">
    <name type="scientific">Ruminiclostridium cellulolyticum (strain ATCC 35319 / DSM 5812 / JCM 6584 / H10)</name>
    <name type="common">Clostridium cellulolyticum</name>
    <dbReference type="NCBI Taxonomy" id="394503"/>
    <lineage>
        <taxon>Bacteria</taxon>
        <taxon>Bacillati</taxon>
        <taxon>Bacillota</taxon>
        <taxon>Clostridia</taxon>
        <taxon>Eubacteriales</taxon>
        <taxon>Oscillospiraceae</taxon>
        <taxon>Ruminiclostridium</taxon>
    </lineage>
</organism>
<dbReference type="Gene3D" id="3.40.50.720">
    <property type="entry name" value="NAD(P)-binding Rossmann-like Domain"/>
    <property type="match status" value="1"/>
</dbReference>
<evidence type="ECO:0000256" key="1">
    <source>
        <dbReference type="ARBA" id="ARBA00007637"/>
    </source>
</evidence>
<proteinExistence type="inferred from homology"/>
<dbReference type="Gene3D" id="3.90.25.10">
    <property type="entry name" value="UDP-galactose 4-epimerase, domain 1"/>
    <property type="match status" value="1"/>
</dbReference>
<dbReference type="OrthoDB" id="9811743at2"/>
<dbReference type="Proteomes" id="UP000001349">
    <property type="component" value="Chromosome"/>
</dbReference>
<sequence>MRFLITGGAGFVGCHIAKQLLDENKGEVIIYDNLSSGKLQNIPTGCRFIEGDIRDSKKIEEVLEGVDVVFHNAAFVSIRNSYTMLKEEMDINCYGTQNILEGMVKQRVRKIVFASSMAAYGWPRQIPITEDCDLAPISPYGFSKARCELYCKIFAKRFGISYVILRYCNIYGIKQTLSPYVGVLTTFINQALSSQPITVNGDGEQIKDFVNVEDIAHANLLAMEYEKNDIFNIGSGIKTSVNQLADMVLSNFKDGKKIYMPLPEGEVDSICADISKAQNLLGYKAEGDLEKLLPQIIEWWKNNCYEKIS</sequence>
<dbReference type="STRING" id="394503.Ccel_0971"/>
<dbReference type="SUPFAM" id="SSF51735">
    <property type="entry name" value="NAD(P)-binding Rossmann-fold domains"/>
    <property type="match status" value="1"/>
</dbReference>
<dbReference type="EMBL" id="CP001348">
    <property type="protein sequence ID" value="ACL75333.1"/>
    <property type="molecule type" value="Genomic_DNA"/>
</dbReference>
<protein>
    <submittedName>
        <fullName evidence="3">NAD-dependent epimerase/dehydratase</fullName>
    </submittedName>
</protein>
<dbReference type="KEGG" id="cce:Ccel_0971"/>
<dbReference type="RefSeq" id="WP_015924490.1">
    <property type="nucleotide sequence ID" value="NC_011898.1"/>
</dbReference>
<dbReference type="InterPro" id="IPR036291">
    <property type="entry name" value="NAD(P)-bd_dom_sf"/>
</dbReference>
<comment type="similarity">
    <text evidence="1">Belongs to the NAD(P)-dependent epimerase/dehydratase family.</text>
</comment>
<dbReference type="PANTHER" id="PTHR43000">
    <property type="entry name" value="DTDP-D-GLUCOSE 4,6-DEHYDRATASE-RELATED"/>
    <property type="match status" value="1"/>
</dbReference>
<reference evidence="3 4" key="1">
    <citation type="submission" date="2009-01" db="EMBL/GenBank/DDBJ databases">
        <title>Complete sequence of Clostridium cellulolyticum H10.</title>
        <authorList>
            <consortium name="US DOE Joint Genome Institute"/>
            <person name="Lucas S."/>
            <person name="Copeland A."/>
            <person name="Lapidus A."/>
            <person name="Glavina del Rio T."/>
            <person name="Dalin E."/>
            <person name="Tice H."/>
            <person name="Bruce D."/>
            <person name="Goodwin L."/>
            <person name="Pitluck S."/>
            <person name="Chertkov O."/>
            <person name="Saunders E."/>
            <person name="Brettin T."/>
            <person name="Detter J.C."/>
            <person name="Han C."/>
            <person name="Larimer F."/>
            <person name="Land M."/>
            <person name="Hauser L."/>
            <person name="Kyrpides N."/>
            <person name="Ivanova N."/>
            <person name="Zhou J."/>
            <person name="Richardson P."/>
        </authorList>
    </citation>
    <scope>NUCLEOTIDE SEQUENCE [LARGE SCALE GENOMIC DNA]</scope>
    <source>
        <strain evidence="4">ATCC 35319 / DSM 5812 / JCM 6584 / H10</strain>
    </source>
</reference>
<accession>B8I973</accession>
<dbReference type="Pfam" id="PF01370">
    <property type="entry name" value="Epimerase"/>
    <property type="match status" value="1"/>
</dbReference>
<dbReference type="InterPro" id="IPR001509">
    <property type="entry name" value="Epimerase_deHydtase"/>
</dbReference>
<name>B8I973_RUMCH</name>
<dbReference type="AlphaFoldDB" id="B8I973"/>
<keyword evidence="4" id="KW-1185">Reference proteome</keyword>
<dbReference type="eggNOG" id="COG1087">
    <property type="taxonomic scope" value="Bacteria"/>
</dbReference>
<feature type="domain" description="NAD-dependent epimerase/dehydratase" evidence="2">
    <location>
        <begin position="4"/>
        <end position="234"/>
    </location>
</feature>
<gene>
    <name evidence="3" type="ordered locus">Ccel_0971</name>
</gene>
<evidence type="ECO:0000313" key="4">
    <source>
        <dbReference type="Proteomes" id="UP000001349"/>
    </source>
</evidence>